<dbReference type="Gene3D" id="3.40.50.1820">
    <property type="entry name" value="alpha/beta hydrolase"/>
    <property type="match status" value="1"/>
</dbReference>
<dbReference type="Pfam" id="PF00561">
    <property type="entry name" value="Abhydrolase_1"/>
    <property type="match status" value="1"/>
</dbReference>
<dbReference type="PANTHER" id="PTHR43798:SF27">
    <property type="entry name" value="HYDROLASE ALPHA_BETA HYDROLASE FOLD FAMILY"/>
    <property type="match status" value="1"/>
</dbReference>
<feature type="compositionally biased region" description="Polar residues" evidence="1">
    <location>
        <begin position="1"/>
        <end position="23"/>
    </location>
</feature>
<dbReference type="AlphaFoldDB" id="A0A326UDS1"/>
<comment type="caution">
    <text evidence="4">The sequence shown here is derived from an EMBL/GenBank/DDBJ whole genome shotgun (WGS) entry which is preliminary data.</text>
</comment>
<proteinExistence type="predicted"/>
<dbReference type="GO" id="GO:0016020">
    <property type="term" value="C:membrane"/>
    <property type="evidence" value="ECO:0007669"/>
    <property type="project" value="TreeGrafter"/>
</dbReference>
<gene>
    <name evidence="4" type="ORF">EI42_00610</name>
</gene>
<feature type="transmembrane region" description="Helical" evidence="2">
    <location>
        <begin position="84"/>
        <end position="109"/>
    </location>
</feature>
<evidence type="ECO:0000259" key="3">
    <source>
        <dbReference type="Pfam" id="PF00561"/>
    </source>
</evidence>
<dbReference type="InterPro" id="IPR000073">
    <property type="entry name" value="AB_hydrolase_1"/>
</dbReference>
<dbReference type="PANTHER" id="PTHR43798">
    <property type="entry name" value="MONOACYLGLYCEROL LIPASE"/>
    <property type="match status" value="1"/>
</dbReference>
<protein>
    <submittedName>
        <fullName evidence="4">Alpha/beta hydrolase family protein</fullName>
    </submittedName>
</protein>
<dbReference type="InterPro" id="IPR029058">
    <property type="entry name" value="AB_hydrolase_fold"/>
</dbReference>
<dbReference type="GO" id="GO:0016787">
    <property type="term" value="F:hydrolase activity"/>
    <property type="evidence" value="ECO:0007669"/>
    <property type="project" value="UniProtKB-KW"/>
</dbReference>
<evidence type="ECO:0000256" key="2">
    <source>
        <dbReference type="SAM" id="Phobius"/>
    </source>
</evidence>
<keyword evidence="2" id="KW-0472">Membrane</keyword>
<feature type="region of interest" description="Disordered" evidence="1">
    <location>
        <begin position="1"/>
        <end position="76"/>
    </location>
</feature>
<reference evidence="4 5" key="1">
    <citation type="submission" date="2018-06" db="EMBL/GenBank/DDBJ databases">
        <title>Genomic Encyclopedia of Archaeal and Bacterial Type Strains, Phase II (KMG-II): from individual species to whole genera.</title>
        <authorList>
            <person name="Goeker M."/>
        </authorList>
    </citation>
    <scope>NUCLEOTIDE SEQUENCE [LARGE SCALE GENOMIC DNA]</scope>
    <source>
        <strain evidence="4 5">ATCC BAA-1881</strain>
    </source>
</reference>
<evidence type="ECO:0000256" key="1">
    <source>
        <dbReference type="SAM" id="MobiDB-lite"/>
    </source>
</evidence>
<organism evidence="4 5">
    <name type="scientific">Thermosporothrix hazakensis</name>
    <dbReference type="NCBI Taxonomy" id="644383"/>
    <lineage>
        <taxon>Bacteria</taxon>
        <taxon>Bacillati</taxon>
        <taxon>Chloroflexota</taxon>
        <taxon>Ktedonobacteria</taxon>
        <taxon>Ktedonobacterales</taxon>
        <taxon>Thermosporotrichaceae</taxon>
        <taxon>Thermosporothrix</taxon>
    </lineage>
</organism>
<sequence length="600" mass="66247">MDTSPTPGNSDRTPSQPTTSGQDEQLIYDGPFMEYTSSDESAILQTPQQPASPQPGPYQASPPHAQPYQQPIFPPPAPPGRRRVVIGAVSLILVLALLLSGGYIAWYYLQPSPKTAFPGLPGTATALPQLNSAFTQQSCPFELGKGIKEGSQVKCGYLTVPEDYAKPDGKKIKLAVAIFTPPGDAAKSRPPFFYLTGGPGGTALGDLGSYIDSTNLDSITLGRQLVLFDQRGAGYSQPSLDCLEMDQLDKETRDQQLSEDEANKRYIEAGQKCRDRLTQSGVNLATYTTINNATDVHSLIQALGYKQVDLYGVSYGTRLALTVMRLFPGELHSVTLDSTVPLQTNLFENLPGLHQHAFDTFFKGCSEDTSCQHKYPELERTFYRLVDRWNQQPETIKDAKEGTFLVDGNGLVNWLFSALYVTQFIPMLPQVIEQLDQGDTLMFTSMYTLLFANQNMSEGMYYSIMCGEDMAYTTQQKLIEETQKLHPPLNTLLMPNTKYDYEICKVWNQPAVPSEQKQPVKSQVPTLILAGEYDPITPPSQGEMAHSTLPKSTFLVFPGTGHGVFMTNICPMTIMNSFMSNPERTPSSSCLRSVPEPPFI</sequence>
<dbReference type="InterPro" id="IPR050266">
    <property type="entry name" value="AB_hydrolase_sf"/>
</dbReference>
<dbReference type="Proteomes" id="UP000248806">
    <property type="component" value="Unassembled WGS sequence"/>
</dbReference>
<accession>A0A326UDS1</accession>
<feature type="region of interest" description="Disordered" evidence="1">
    <location>
        <begin position="581"/>
        <end position="600"/>
    </location>
</feature>
<keyword evidence="2" id="KW-0812">Transmembrane</keyword>
<feature type="compositionally biased region" description="Polar residues" evidence="1">
    <location>
        <begin position="35"/>
        <end position="49"/>
    </location>
</feature>
<dbReference type="RefSeq" id="WP_111318680.1">
    <property type="nucleotide sequence ID" value="NZ_BIFX01000001.1"/>
</dbReference>
<keyword evidence="5" id="KW-1185">Reference proteome</keyword>
<dbReference type="SUPFAM" id="SSF53474">
    <property type="entry name" value="alpha/beta-Hydrolases"/>
    <property type="match status" value="1"/>
</dbReference>
<feature type="domain" description="AB hydrolase-1" evidence="3">
    <location>
        <begin position="190"/>
        <end position="568"/>
    </location>
</feature>
<evidence type="ECO:0000313" key="4">
    <source>
        <dbReference type="EMBL" id="PZW36436.1"/>
    </source>
</evidence>
<name>A0A326UDS1_THEHA</name>
<keyword evidence="4" id="KW-0378">Hydrolase</keyword>
<dbReference type="OrthoDB" id="9796770at2"/>
<keyword evidence="2" id="KW-1133">Transmembrane helix</keyword>
<dbReference type="EMBL" id="QKUF01000001">
    <property type="protein sequence ID" value="PZW36436.1"/>
    <property type="molecule type" value="Genomic_DNA"/>
</dbReference>
<feature type="compositionally biased region" description="Polar residues" evidence="1">
    <location>
        <begin position="581"/>
        <end position="591"/>
    </location>
</feature>
<evidence type="ECO:0000313" key="5">
    <source>
        <dbReference type="Proteomes" id="UP000248806"/>
    </source>
</evidence>